<dbReference type="SUPFAM" id="SSF56112">
    <property type="entry name" value="Protein kinase-like (PK-like)"/>
    <property type="match status" value="1"/>
</dbReference>
<dbReference type="EC" id="2.7.11.12" evidence="2"/>
<name>F7A4Y2_CIOIN</name>
<evidence type="ECO:0000259" key="16">
    <source>
        <dbReference type="PROSITE" id="PS50042"/>
    </source>
</evidence>
<dbReference type="PRINTS" id="PR00103">
    <property type="entry name" value="CAMPKINASE"/>
</dbReference>
<dbReference type="InParanoid" id="F7A4Y2"/>
<keyword evidence="9" id="KW-0142">cGMP-binding</keyword>
<dbReference type="InterPro" id="IPR008271">
    <property type="entry name" value="Ser/Thr_kinase_AS"/>
</dbReference>
<dbReference type="PROSITE" id="PS50011">
    <property type="entry name" value="PROTEIN_KINASE_DOM"/>
    <property type="match status" value="1"/>
</dbReference>
<dbReference type="PROSITE" id="PS00108">
    <property type="entry name" value="PROTEIN_KINASE_ST"/>
    <property type="match status" value="1"/>
</dbReference>
<evidence type="ECO:0000256" key="10">
    <source>
        <dbReference type="ARBA" id="ARBA00047298"/>
    </source>
</evidence>
<proteinExistence type="inferred from homology"/>
<feature type="binding site" evidence="13">
    <location>
        <begin position="286"/>
        <end position="294"/>
    </location>
    <ligand>
        <name>ATP</name>
        <dbReference type="ChEBI" id="CHEBI:30616"/>
    </ligand>
</feature>
<evidence type="ECO:0000259" key="15">
    <source>
        <dbReference type="PROSITE" id="PS50011"/>
    </source>
</evidence>
<evidence type="ECO:0000259" key="17">
    <source>
        <dbReference type="PROSITE" id="PS51285"/>
    </source>
</evidence>
<dbReference type="Proteomes" id="UP000008144">
    <property type="component" value="Chromosome 14"/>
</dbReference>
<dbReference type="Pfam" id="PF00027">
    <property type="entry name" value="cNMP_binding"/>
    <property type="match status" value="2"/>
</dbReference>
<dbReference type="InterPro" id="IPR014710">
    <property type="entry name" value="RmlC-like_jellyroll"/>
</dbReference>
<reference evidence="18" key="4">
    <citation type="submission" date="2025-09" db="UniProtKB">
        <authorList>
            <consortium name="Ensembl"/>
        </authorList>
    </citation>
    <scope>IDENTIFICATION</scope>
</reference>
<keyword evidence="7" id="KW-0418">Kinase</keyword>
<dbReference type="InterPro" id="IPR000595">
    <property type="entry name" value="cNMP-bd_dom"/>
</dbReference>
<evidence type="ECO:0000256" key="6">
    <source>
        <dbReference type="ARBA" id="ARBA00022741"/>
    </source>
</evidence>
<comment type="catalytic activity">
    <reaction evidence="11">
        <text>L-seryl-[protein] + ATP = O-phospho-L-seryl-[protein] + ADP + H(+)</text>
        <dbReference type="Rhea" id="RHEA:17989"/>
        <dbReference type="Rhea" id="RHEA-COMP:9863"/>
        <dbReference type="Rhea" id="RHEA-COMP:11604"/>
        <dbReference type="ChEBI" id="CHEBI:15378"/>
        <dbReference type="ChEBI" id="CHEBI:29999"/>
        <dbReference type="ChEBI" id="CHEBI:30616"/>
        <dbReference type="ChEBI" id="CHEBI:83421"/>
        <dbReference type="ChEBI" id="CHEBI:456216"/>
        <dbReference type="EC" id="2.7.11.12"/>
    </reaction>
</comment>
<dbReference type="GO" id="GO:0007165">
    <property type="term" value="P:signal transduction"/>
    <property type="evidence" value="ECO:0000318"/>
    <property type="project" value="GO_Central"/>
</dbReference>
<keyword evidence="19" id="KW-1185">Reference proteome</keyword>
<dbReference type="PANTHER" id="PTHR24353:SF147">
    <property type="entry name" value="CGMP-DEPENDENT SERINE_THREONIN PROTEIN KINASE-RELATED"/>
    <property type="match status" value="1"/>
</dbReference>
<dbReference type="InterPro" id="IPR000719">
    <property type="entry name" value="Prot_kinase_dom"/>
</dbReference>
<feature type="active site" description="Proton acceptor" evidence="12">
    <location>
        <position position="404"/>
    </location>
</feature>
<evidence type="ECO:0000256" key="2">
    <source>
        <dbReference type="ARBA" id="ARBA00012428"/>
    </source>
</evidence>
<feature type="domain" description="Cyclic nucleotide-binding" evidence="16">
    <location>
        <begin position="140"/>
        <end position="257"/>
    </location>
</feature>
<feature type="domain" description="AGC-kinase C-terminal" evidence="17">
    <location>
        <begin position="540"/>
        <end position="591"/>
    </location>
</feature>
<organism evidence="18 19">
    <name type="scientific">Ciona intestinalis</name>
    <name type="common">Transparent sea squirt</name>
    <name type="synonym">Ascidia intestinalis</name>
    <dbReference type="NCBI Taxonomy" id="7719"/>
    <lineage>
        <taxon>Eukaryota</taxon>
        <taxon>Metazoa</taxon>
        <taxon>Chordata</taxon>
        <taxon>Tunicata</taxon>
        <taxon>Ascidiacea</taxon>
        <taxon>Phlebobranchia</taxon>
        <taxon>Cionidae</taxon>
        <taxon>Ciona</taxon>
    </lineage>
</organism>
<evidence type="ECO:0000256" key="14">
    <source>
        <dbReference type="PROSITE-ProRule" id="PRU10141"/>
    </source>
</evidence>
<dbReference type="PANTHER" id="PTHR24353">
    <property type="entry name" value="CYCLIC NUCLEOTIDE-DEPENDENT PROTEIN KINASE"/>
    <property type="match status" value="1"/>
</dbReference>
<dbReference type="Gene3D" id="2.60.120.10">
    <property type="entry name" value="Jelly Rolls"/>
    <property type="match status" value="2"/>
</dbReference>
<dbReference type="SMART" id="SM00220">
    <property type="entry name" value="S_TKc"/>
    <property type="match status" value="1"/>
</dbReference>
<dbReference type="Gene3D" id="3.30.200.20">
    <property type="entry name" value="Phosphorylase Kinase, domain 1"/>
    <property type="match status" value="1"/>
</dbReference>
<dbReference type="InterPro" id="IPR000961">
    <property type="entry name" value="AGC-kinase_C"/>
</dbReference>
<dbReference type="GO" id="GO:0004692">
    <property type="term" value="F:cGMP-dependent protein kinase activity"/>
    <property type="evidence" value="ECO:0007669"/>
    <property type="project" value="UniProtKB-EC"/>
</dbReference>
<comment type="similarity">
    <text evidence="1">Belongs to the protein kinase superfamily. AGC Ser/Thr protein kinase family. cGMP subfamily.</text>
</comment>
<feature type="domain" description="Protein kinase" evidence="15">
    <location>
        <begin position="280"/>
        <end position="539"/>
    </location>
</feature>
<dbReference type="PROSITE" id="PS50042">
    <property type="entry name" value="CNMP_BINDING_3"/>
    <property type="match status" value="2"/>
</dbReference>
<dbReference type="Ensembl" id="ENSCINT00000010430.3">
    <property type="protein sequence ID" value="ENSCINP00000010430.3"/>
    <property type="gene ID" value="ENSCING00000005045.3"/>
</dbReference>
<dbReference type="CDD" id="cd05572">
    <property type="entry name" value="STKc_cGK"/>
    <property type="match status" value="1"/>
</dbReference>
<dbReference type="SMART" id="SM00100">
    <property type="entry name" value="cNMP"/>
    <property type="match status" value="2"/>
</dbReference>
<dbReference type="PIRSF" id="PIRSF000559">
    <property type="entry name" value="cGMP-dep_kinase"/>
    <property type="match status" value="1"/>
</dbReference>
<dbReference type="PROSITE" id="PS00107">
    <property type="entry name" value="PROTEIN_KINASE_ATP"/>
    <property type="match status" value="1"/>
</dbReference>
<dbReference type="PROSITE" id="PS00889">
    <property type="entry name" value="CNMP_BINDING_2"/>
    <property type="match status" value="2"/>
</dbReference>
<dbReference type="STRING" id="7719.ENSCINP00000010430"/>
<sequence length="591" mass="67211">KTGTQVAQIKRALNSNVFLKGLDANQVEQLMDCMSLQTVSAGSEIIAEGEYGTHMYVLDKGQVEVYHKRSGERSHVIDLNPGTVFGELAILYNCKRTAYVEAKTDVTIWSIDRQLFQTVVKKSGQSKRDEYVRLLRTVDRLKSLSENKLLRIADCLEQTTFRMGDYIIRQGDSGDTFYVIQEGSVKVTQNKKMKSREEDFLCNMEKGEYFGERALLTEDKRAANVIADSDVVTLLMLDRQAFSSLIGSLAELRTRFFCFGINKQRVYGMFSNRNVVIRVNRVIRILGQGGFGCVKLVQVPGLSNCAFALKAIRQAKIVKTGQQQHVLAEKNIMLAAKSPFIARLYRTYKDSSRIYMLMDAYLGGEMYGVLKRMGSLDETAARFCAGCVLEALSYLHERGIVYRDLKPENLMLDHRGYVKLVDFGFAKRVRFGFKTWTFCGTPEYFPPEILSNAGHDFSADYWSYGILIYELLTRTTPFFAGDDMTVYEGILGGIEGVKFSKRVKRSAELLIRNLCKLEPRDRLGYQKGGVNDIRKHRWFHGFDWQGLRTTSIKSPFKVHIKNAVDTNNFEPCLEELADETDDAEVLRDANM</sequence>
<dbReference type="GO" id="GO:0005524">
    <property type="term" value="F:ATP binding"/>
    <property type="evidence" value="ECO:0007669"/>
    <property type="project" value="UniProtKB-UniRule"/>
</dbReference>
<dbReference type="EMBL" id="EAAA01001176">
    <property type="status" value="NOT_ANNOTATED_CDS"/>
    <property type="molecule type" value="Genomic_DNA"/>
</dbReference>
<evidence type="ECO:0000256" key="9">
    <source>
        <dbReference type="ARBA" id="ARBA00022992"/>
    </source>
</evidence>
<dbReference type="Pfam" id="PF00069">
    <property type="entry name" value="Pkinase"/>
    <property type="match status" value="1"/>
</dbReference>
<dbReference type="FunCoup" id="F7A4Y2">
    <property type="interactions" value="6"/>
</dbReference>
<dbReference type="PROSITE" id="PS00888">
    <property type="entry name" value="CNMP_BINDING_1"/>
    <property type="match status" value="2"/>
</dbReference>
<keyword evidence="3" id="KW-0723">Serine/threonine-protein kinase</keyword>
<evidence type="ECO:0000256" key="8">
    <source>
        <dbReference type="ARBA" id="ARBA00022840"/>
    </source>
</evidence>
<dbReference type="InterPro" id="IPR018490">
    <property type="entry name" value="cNMP-bd_dom_sf"/>
</dbReference>
<evidence type="ECO:0000313" key="18">
    <source>
        <dbReference type="Ensembl" id="ENSCINP00000010430.3"/>
    </source>
</evidence>
<evidence type="ECO:0000256" key="13">
    <source>
        <dbReference type="PIRSR" id="PIRSR000559-2"/>
    </source>
</evidence>
<evidence type="ECO:0000256" key="1">
    <source>
        <dbReference type="ARBA" id="ARBA00006352"/>
    </source>
</evidence>
<dbReference type="InterPro" id="IPR035014">
    <property type="entry name" value="STKc_cGK"/>
</dbReference>
<evidence type="ECO:0000256" key="12">
    <source>
        <dbReference type="PIRSR" id="PIRSR000559-1"/>
    </source>
</evidence>
<dbReference type="InterPro" id="IPR018488">
    <property type="entry name" value="cNMP-bd_CS"/>
</dbReference>
<evidence type="ECO:0000313" key="19">
    <source>
        <dbReference type="Proteomes" id="UP000008144"/>
    </source>
</evidence>
<dbReference type="PROSITE" id="PS51285">
    <property type="entry name" value="AGC_KINASE_CTER"/>
    <property type="match status" value="1"/>
</dbReference>
<feature type="domain" description="Cyclic nucleotide-binding" evidence="16">
    <location>
        <begin position="18"/>
        <end position="137"/>
    </location>
</feature>
<evidence type="ECO:0000256" key="5">
    <source>
        <dbReference type="ARBA" id="ARBA00022679"/>
    </source>
</evidence>
<reference evidence="18" key="3">
    <citation type="submission" date="2025-08" db="UniProtKB">
        <authorList>
            <consortium name="Ensembl"/>
        </authorList>
    </citation>
    <scope>IDENTIFICATION</scope>
</reference>
<evidence type="ECO:0000256" key="11">
    <source>
        <dbReference type="ARBA" id="ARBA00047462"/>
    </source>
</evidence>
<dbReference type="CDD" id="cd00038">
    <property type="entry name" value="CAP_ED"/>
    <property type="match status" value="2"/>
</dbReference>
<dbReference type="HOGENOM" id="CLU_000288_73_2_1"/>
<dbReference type="InterPro" id="IPR002374">
    <property type="entry name" value="cGMP_dep_kinase"/>
</dbReference>
<keyword evidence="8 13" id="KW-0067">ATP-binding</keyword>
<evidence type="ECO:0000256" key="7">
    <source>
        <dbReference type="ARBA" id="ARBA00022777"/>
    </source>
</evidence>
<dbReference type="FunFam" id="1.10.510.10:FF:000210">
    <property type="entry name" value="Non-specific serine/threonine protein kinase"/>
    <property type="match status" value="1"/>
</dbReference>
<keyword evidence="5" id="KW-0808">Transferase</keyword>
<feature type="binding site" evidence="13 14">
    <location>
        <position position="310"/>
    </location>
    <ligand>
        <name>ATP</name>
        <dbReference type="ChEBI" id="CHEBI:30616"/>
    </ligand>
</feature>
<dbReference type="InterPro" id="IPR011009">
    <property type="entry name" value="Kinase-like_dom_sf"/>
</dbReference>
<dbReference type="Gene3D" id="1.10.510.10">
    <property type="entry name" value="Transferase(Phosphotransferase) domain 1"/>
    <property type="match status" value="1"/>
</dbReference>
<reference evidence="18" key="2">
    <citation type="journal article" date="2008" name="Genome Biol.">
        <title>Improved genome assembly and evidence-based global gene model set for the chordate Ciona intestinalis: new insight into intron and operon populations.</title>
        <authorList>
            <person name="Satou Y."/>
            <person name="Mineta K."/>
            <person name="Ogasawara M."/>
            <person name="Sasakura Y."/>
            <person name="Shoguchi E."/>
            <person name="Ueno K."/>
            <person name="Yamada L."/>
            <person name="Matsumoto J."/>
            <person name="Wasserscheid J."/>
            <person name="Dewar K."/>
            <person name="Wiley G.B."/>
            <person name="Macmil S.L."/>
            <person name="Roe B.A."/>
            <person name="Zeller R.W."/>
            <person name="Hastings K.E."/>
            <person name="Lemaire P."/>
            <person name="Lindquist E."/>
            <person name="Endo T."/>
            <person name="Hotta K."/>
            <person name="Inaba K."/>
        </authorList>
    </citation>
    <scope>NUCLEOTIDE SEQUENCE [LARGE SCALE GENOMIC DNA]</scope>
    <source>
        <strain evidence="18">wild type</strain>
    </source>
</reference>
<dbReference type="GeneTree" id="ENSGT00940000168302"/>
<keyword evidence="4" id="KW-0140">cGMP</keyword>
<dbReference type="FunFam" id="2.60.120.10:FF:000441">
    <property type="entry name" value="cGMP-dependent protein kinase"/>
    <property type="match status" value="1"/>
</dbReference>
<dbReference type="InterPro" id="IPR017441">
    <property type="entry name" value="Protein_kinase_ATP_BS"/>
</dbReference>
<keyword evidence="6 13" id="KW-0547">Nucleotide-binding</keyword>
<dbReference type="SUPFAM" id="SSF51206">
    <property type="entry name" value="cAMP-binding domain-like"/>
    <property type="match status" value="2"/>
</dbReference>
<protein>
    <recommendedName>
        <fullName evidence="2">cGMP-dependent protein kinase</fullName>
        <ecNumber evidence="2">2.7.11.12</ecNumber>
    </recommendedName>
</protein>
<reference evidence="19" key="1">
    <citation type="journal article" date="2002" name="Science">
        <title>The draft genome of Ciona intestinalis: insights into chordate and vertebrate origins.</title>
        <authorList>
            <person name="Dehal P."/>
            <person name="Satou Y."/>
            <person name="Campbell R.K."/>
            <person name="Chapman J."/>
            <person name="Degnan B."/>
            <person name="De Tomaso A."/>
            <person name="Davidson B."/>
            <person name="Di Gregorio A."/>
            <person name="Gelpke M."/>
            <person name="Goodstein D.M."/>
            <person name="Harafuji N."/>
            <person name="Hastings K.E."/>
            <person name="Ho I."/>
            <person name="Hotta K."/>
            <person name="Huang W."/>
            <person name="Kawashima T."/>
            <person name="Lemaire P."/>
            <person name="Martinez D."/>
            <person name="Meinertzhagen I.A."/>
            <person name="Necula S."/>
            <person name="Nonaka M."/>
            <person name="Putnam N."/>
            <person name="Rash S."/>
            <person name="Saiga H."/>
            <person name="Satake M."/>
            <person name="Terry A."/>
            <person name="Yamada L."/>
            <person name="Wang H.G."/>
            <person name="Awazu S."/>
            <person name="Azumi K."/>
            <person name="Boore J."/>
            <person name="Branno M."/>
            <person name="Chin-Bow S."/>
            <person name="DeSantis R."/>
            <person name="Doyle S."/>
            <person name="Francino P."/>
            <person name="Keys D.N."/>
            <person name="Haga S."/>
            <person name="Hayashi H."/>
            <person name="Hino K."/>
            <person name="Imai K.S."/>
            <person name="Inaba K."/>
            <person name="Kano S."/>
            <person name="Kobayashi K."/>
            <person name="Kobayashi M."/>
            <person name="Lee B.I."/>
            <person name="Makabe K.W."/>
            <person name="Manohar C."/>
            <person name="Matassi G."/>
            <person name="Medina M."/>
            <person name="Mochizuki Y."/>
            <person name="Mount S."/>
            <person name="Morishita T."/>
            <person name="Miura S."/>
            <person name="Nakayama A."/>
            <person name="Nishizaka S."/>
            <person name="Nomoto H."/>
            <person name="Ohta F."/>
            <person name="Oishi K."/>
            <person name="Rigoutsos I."/>
            <person name="Sano M."/>
            <person name="Sasaki A."/>
            <person name="Sasakura Y."/>
            <person name="Shoguchi E."/>
            <person name="Shin-i T."/>
            <person name="Spagnuolo A."/>
            <person name="Stainier D."/>
            <person name="Suzuki M.M."/>
            <person name="Tassy O."/>
            <person name="Takatori N."/>
            <person name="Tokuoka M."/>
            <person name="Yagi K."/>
            <person name="Yoshizaki F."/>
            <person name="Wada S."/>
            <person name="Zhang C."/>
            <person name="Hyatt P.D."/>
            <person name="Larimer F."/>
            <person name="Detter C."/>
            <person name="Doggett N."/>
            <person name="Glavina T."/>
            <person name="Hawkins T."/>
            <person name="Richardson P."/>
            <person name="Lucas S."/>
            <person name="Kohara Y."/>
            <person name="Levine M."/>
            <person name="Satoh N."/>
            <person name="Rokhsar D.S."/>
        </authorList>
    </citation>
    <scope>NUCLEOTIDE SEQUENCE [LARGE SCALE GENOMIC DNA]</scope>
</reference>
<dbReference type="AlphaFoldDB" id="F7A4Y2"/>
<comment type="catalytic activity">
    <reaction evidence="10">
        <text>L-threonyl-[protein] + ATP = O-phospho-L-threonyl-[protein] + ADP + H(+)</text>
        <dbReference type="Rhea" id="RHEA:46608"/>
        <dbReference type="Rhea" id="RHEA-COMP:11060"/>
        <dbReference type="Rhea" id="RHEA-COMP:11605"/>
        <dbReference type="ChEBI" id="CHEBI:15378"/>
        <dbReference type="ChEBI" id="CHEBI:30013"/>
        <dbReference type="ChEBI" id="CHEBI:30616"/>
        <dbReference type="ChEBI" id="CHEBI:61977"/>
        <dbReference type="ChEBI" id="CHEBI:456216"/>
        <dbReference type="EC" id="2.7.11.12"/>
    </reaction>
</comment>
<dbReference type="GO" id="GO:0030553">
    <property type="term" value="F:cGMP binding"/>
    <property type="evidence" value="ECO:0007669"/>
    <property type="project" value="UniProtKB-KW"/>
</dbReference>
<evidence type="ECO:0000256" key="4">
    <source>
        <dbReference type="ARBA" id="ARBA00022535"/>
    </source>
</evidence>
<accession>F7A4Y2</accession>
<evidence type="ECO:0000256" key="3">
    <source>
        <dbReference type="ARBA" id="ARBA00022527"/>
    </source>
</evidence>